<proteinExistence type="predicted"/>
<keyword evidence="2" id="KW-0812">Transmembrane</keyword>
<comment type="caution">
    <text evidence="3">The sequence shown here is derived from an EMBL/GenBank/DDBJ whole genome shotgun (WGS) entry which is preliminary data.</text>
</comment>
<dbReference type="Proteomes" id="UP000050430">
    <property type="component" value="Unassembled WGS sequence"/>
</dbReference>
<organism evidence="3 4">
    <name type="scientific">Leptolinea tardivitalis</name>
    <dbReference type="NCBI Taxonomy" id="229920"/>
    <lineage>
        <taxon>Bacteria</taxon>
        <taxon>Bacillati</taxon>
        <taxon>Chloroflexota</taxon>
        <taxon>Anaerolineae</taxon>
        <taxon>Anaerolineales</taxon>
        <taxon>Anaerolineaceae</taxon>
        <taxon>Leptolinea</taxon>
    </lineage>
</organism>
<feature type="region of interest" description="Disordered" evidence="1">
    <location>
        <begin position="264"/>
        <end position="283"/>
    </location>
</feature>
<dbReference type="RefSeq" id="WP_062420400.1">
    <property type="nucleotide sequence ID" value="NZ_BBYA01000002.1"/>
</dbReference>
<sequence length="342" mass="39213">MEMGMQSPVIIQTTHHRFTSVVLSFILRIGLVFFLTVDATAGLAYVLITFEFRWGELIPSVLAVFSGLSAGFFSRLILRKWARFFRWLISVMVVTGTMAVAGLAGLQWLKVDLTLVQSALVQPDFFVLVSMGCFTAWLVVFAWRRRVGKNSAIETSSTFPGSTYSSVQASSPVNDRSVITRRPVSRRKRSFSILPDDFRRRYFRKGTWRRWRRAVRIQWTSFCRMVEKGFIRPLQSIFRPGTSPSRTVHQRAARLQIQVPEQRITPPTSFPTPLPRRHSTRKAHKTVRLIGKEEMRCPYCLQIIEPHDPNGIVVCPICHTAHHKECWDITGSCQVPHNHAML</sequence>
<protein>
    <recommendedName>
        <fullName evidence="5">Phorbol-ester/DAG-type domain-containing protein</fullName>
    </recommendedName>
</protein>
<evidence type="ECO:0008006" key="5">
    <source>
        <dbReference type="Google" id="ProtNLM"/>
    </source>
</evidence>
<evidence type="ECO:0000256" key="1">
    <source>
        <dbReference type="SAM" id="MobiDB-lite"/>
    </source>
</evidence>
<feature type="transmembrane region" description="Helical" evidence="2">
    <location>
        <begin position="21"/>
        <end position="45"/>
    </location>
</feature>
<feature type="transmembrane region" description="Helical" evidence="2">
    <location>
        <begin position="85"/>
        <end position="105"/>
    </location>
</feature>
<reference evidence="3 4" key="1">
    <citation type="submission" date="2015-07" db="EMBL/GenBank/DDBJ databases">
        <title>Genome sequence of Leptolinea tardivitalis DSM 16556.</title>
        <authorList>
            <person name="Hemp J."/>
            <person name="Ward L.M."/>
            <person name="Pace L.A."/>
            <person name="Fischer W.W."/>
        </authorList>
    </citation>
    <scope>NUCLEOTIDE SEQUENCE [LARGE SCALE GENOMIC DNA]</scope>
    <source>
        <strain evidence="3 4">YMTK-2</strain>
    </source>
</reference>
<dbReference type="OrthoDB" id="252713at2"/>
<dbReference type="InterPro" id="IPR039522">
    <property type="entry name" value="RING_finger_1_prok"/>
</dbReference>
<dbReference type="Pfam" id="PF14446">
    <property type="entry name" value="Prok-RING_1"/>
    <property type="match status" value="1"/>
</dbReference>
<gene>
    <name evidence="3" type="ORF">ADM99_10065</name>
</gene>
<feature type="transmembrane region" description="Helical" evidence="2">
    <location>
        <begin position="57"/>
        <end position="78"/>
    </location>
</feature>
<keyword evidence="4" id="KW-1185">Reference proteome</keyword>
<evidence type="ECO:0000256" key="2">
    <source>
        <dbReference type="SAM" id="Phobius"/>
    </source>
</evidence>
<accession>A0A0P6XK24</accession>
<dbReference type="EMBL" id="LGCK01000010">
    <property type="protein sequence ID" value="KPL71773.1"/>
    <property type="molecule type" value="Genomic_DNA"/>
</dbReference>
<name>A0A0P6XK24_9CHLR</name>
<evidence type="ECO:0000313" key="4">
    <source>
        <dbReference type="Proteomes" id="UP000050430"/>
    </source>
</evidence>
<keyword evidence="2" id="KW-0472">Membrane</keyword>
<dbReference type="AlphaFoldDB" id="A0A0P6XK24"/>
<feature type="transmembrane region" description="Helical" evidence="2">
    <location>
        <begin position="125"/>
        <end position="143"/>
    </location>
</feature>
<keyword evidence="2" id="KW-1133">Transmembrane helix</keyword>
<evidence type="ECO:0000313" key="3">
    <source>
        <dbReference type="EMBL" id="KPL71773.1"/>
    </source>
</evidence>